<evidence type="ECO:0000313" key="3">
    <source>
        <dbReference type="EMBL" id="KAH7521886.1"/>
    </source>
</evidence>
<dbReference type="InterPro" id="IPR001810">
    <property type="entry name" value="F-box_dom"/>
</dbReference>
<name>A0A978V3F3_ZIZJJ</name>
<reference evidence="3" key="1">
    <citation type="journal article" date="2021" name="Front. Plant Sci.">
        <title>Chromosome-Scale Genome Assembly for Chinese Sour Jujube and Insights Into Its Genome Evolution and Domestication Signature.</title>
        <authorList>
            <person name="Shen L.-Y."/>
            <person name="Luo H."/>
            <person name="Wang X.-L."/>
            <person name="Wang X.-M."/>
            <person name="Qiu X.-J."/>
            <person name="Liu H."/>
            <person name="Zhou S.-S."/>
            <person name="Jia K.-H."/>
            <person name="Nie S."/>
            <person name="Bao Y.-T."/>
            <person name="Zhang R.-G."/>
            <person name="Yun Q.-Z."/>
            <person name="Chai Y.-H."/>
            <person name="Lu J.-Y."/>
            <person name="Li Y."/>
            <person name="Zhao S.-W."/>
            <person name="Mao J.-F."/>
            <person name="Jia S.-G."/>
            <person name="Mao Y.-M."/>
        </authorList>
    </citation>
    <scope>NUCLEOTIDE SEQUENCE</scope>
    <source>
        <strain evidence="3">AT0</strain>
        <tissue evidence="3">Leaf</tissue>
    </source>
</reference>
<comment type="caution">
    <text evidence="3">The sequence shown here is derived from an EMBL/GenBank/DDBJ whole genome shotgun (WGS) entry which is preliminary data.</text>
</comment>
<evidence type="ECO:0008006" key="5">
    <source>
        <dbReference type="Google" id="ProtNLM"/>
    </source>
</evidence>
<feature type="domain" description="KIB1-4 beta-propeller" evidence="2">
    <location>
        <begin position="72"/>
        <end position="347"/>
    </location>
</feature>
<dbReference type="Proteomes" id="UP000813462">
    <property type="component" value="Unassembled WGS sequence"/>
</dbReference>
<dbReference type="InterPro" id="IPR036047">
    <property type="entry name" value="F-box-like_dom_sf"/>
</dbReference>
<dbReference type="PANTHER" id="PTHR44259:SF15">
    <property type="entry name" value="F-BOX PROTEIN KIB2-RELATED"/>
    <property type="match status" value="1"/>
</dbReference>
<evidence type="ECO:0000259" key="1">
    <source>
        <dbReference type="Pfam" id="PF00646"/>
    </source>
</evidence>
<dbReference type="AlphaFoldDB" id="A0A978V3F3"/>
<accession>A0A978V3F3</accession>
<gene>
    <name evidence="3" type="ORF">FEM48_Zijuj07G0079500</name>
</gene>
<dbReference type="Pfam" id="PF00646">
    <property type="entry name" value="F-box"/>
    <property type="match status" value="1"/>
</dbReference>
<organism evidence="3 4">
    <name type="scientific">Ziziphus jujuba var. spinosa</name>
    <dbReference type="NCBI Taxonomy" id="714518"/>
    <lineage>
        <taxon>Eukaryota</taxon>
        <taxon>Viridiplantae</taxon>
        <taxon>Streptophyta</taxon>
        <taxon>Embryophyta</taxon>
        <taxon>Tracheophyta</taxon>
        <taxon>Spermatophyta</taxon>
        <taxon>Magnoliopsida</taxon>
        <taxon>eudicotyledons</taxon>
        <taxon>Gunneridae</taxon>
        <taxon>Pentapetalae</taxon>
        <taxon>rosids</taxon>
        <taxon>fabids</taxon>
        <taxon>Rosales</taxon>
        <taxon>Rhamnaceae</taxon>
        <taxon>Paliureae</taxon>
        <taxon>Ziziphus</taxon>
    </lineage>
</organism>
<evidence type="ECO:0000313" key="4">
    <source>
        <dbReference type="Proteomes" id="UP000813462"/>
    </source>
</evidence>
<feature type="domain" description="F-box" evidence="1">
    <location>
        <begin position="5"/>
        <end position="41"/>
    </location>
</feature>
<sequence>MASNWSNLQCELLELILKRLAIVDTIRFKAVCSSWYTAAKSYTSFPNSYKAQTPWLMLRSHDGEDDPDARCFFSISDDKFYKINVFEGFLDALCIGSSYGWLLVLDQNANLHVLNPFSLKFKMQLPLINTLIKSPYLKEFRKHYIFKAILLSDPFRNKTFSVVMMYGPLSRRRLAFCRYGDKAWSRLGSQNRTYYNFYKDIICCNGFLYALSCSGQVEIWDFKTNFPEKILDVEFSRTVRRSVKEHADYLFAKYHLVESMGEVLFVLELMGEIDDFWSIGTIGFAIYKMDSCGNRWLKVENLSDRAIFVDRNECVLISTKDFPQVRENSIYFRNYLNGGRKNIGVYNLIEKKIVGKADHHYIHIILSSICIVPNPW</sequence>
<protein>
    <recommendedName>
        <fullName evidence="5">F-box domain-containing protein</fullName>
    </recommendedName>
</protein>
<dbReference type="Gene3D" id="1.20.1280.50">
    <property type="match status" value="1"/>
</dbReference>
<evidence type="ECO:0000259" key="2">
    <source>
        <dbReference type="Pfam" id="PF03478"/>
    </source>
</evidence>
<dbReference type="EMBL" id="JAEACU010000007">
    <property type="protein sequence ID" value="KAH7521886.1"/>
    <property type="molecule type" value="Genomic_DNA"/>
</dbReference>
<dbReference type="Pfam" id="PF03478">
    <property type="entry name" value="Beta-prop_KIB1-4"/>
    <property type="match status" value="1"/>
</dbReference>
<dbReference type="SUPFAM" id="SSF81383">
    <property type="entry name" value="F-box domain"/>
    <property type="match status" value="1"/>
</dbReference>
<proteinExistence type="predicted"/>
<dbReference type="InterPro" id="IPR050942">
    <property type="entry name" value="F-box_BR-signaling"/>
</dbReference>
<dbReference type="InterPro" id="IPR005174">
    <property type="entry name" value="KIB1-4_b-propeller"/>
</dbReference>
<dbReference type="PANTHER" id="PTHR44259">
    <property type="entry name" value="OS07G0183000 PROTEIN-RELATED"/>
    <property type="match status" value="1"/>
</dbReference>
<dbReference type="OrthoDB" id="1068419at2759"/>